<keyword evidence="2" id="KW-1185">Reference proteome</keyword>
<evidence type="ECO:0000313" key="2">
    <source>
        <dbReference type="Proteomes" id="UP001154282"/>
    </source>
</evidence>
<reference evidence="1" key="1">
    <citation type="submission" date="2022-08" db="EMBL/GenBank/DDBJ databases">
        <authorList>
            <person name="Gutierrez-Valencia J."/>
        </authorList>
    </citation>
    <scope>NUCLEOTIDE SEQUENCE</scope>
</reference>
<comment type="caution">
    <text evidence="1">The sequence shown here is derived from an EMBL/GenBank/DDBJ whole genome shotgun (WGS) entry which is preliminary data.</text>
</comment>
<organism evidence="1 2">
    <name type="scientific">Linum tenue</name>
    <dbReference type="NCBI Taxonomy" id="586396"/>
    <lineage>
        <taxon>Eukaryota</taxon>
        <taxon>Viridiplantae</taxon>
        <taxon>Streptophyta</taxon>
        <taxon>Embryophyta</taxon>
        <taxon>Tracheophyta</taxon>
        <taxon>Spermatophyta</taxon>
        <taxon>Magnoliopsida</taxon>
        <taxon>eudicotyledons</taxon>
        <taxon>Gunneridae</taxon>
        <taxon>Pentapetalae</taxon>
        <taxon>rosids</taxon>
        <taxon>fabids</taxon>
        <taxon>Malpighiales</taxon>
        <taxon>Linaceae</taxon>
        <taxon>Linum</taxon>
    </lineage>
</organism>
<sequence length="52" mass="6334">MDVGEQPLMVSEVCGWLTDFQVLRYRSWFQNHKNWYRFKQVGLLLPFRLVCV</sequence>
<evidence type="ECO:0000313" key="1">
    <source>
        <dbReference type="EMBL" id="CAI0547325.1"/>
    </source>
</evidence>
<accession>A0AAV0QQS3</accession>
<dbReference type="AlphaFoldDB" id="A0AAV0QQS3"/>
<dbReference type="EMBL" id="CAMGYJ010000010">
    <property type="protein sequence ID" value="CAI0547325.1"/>
    <property type="molecule type" value="Genomic_DNA"/>
</dbReference>
<gene>
    <name evidence="1" type="ORF">LITE_LOCUS44324</name>
</gene>
<dbReference type="Proteomes" id="UP001154282">
    <property type="component" value="Unassembled WGS sequence"/>
</dbReference>
<name>A0AAV0QQS3_9ROSI</name>
<proteinExistence type="predicted"/>
<protein>
    <submittedName>
        <fullName evidence="1">Uncharacterized protein</fullName>
    </submittedName>
</protein>